<feature type="domain" description="Major facilitator superfamily (MFS) profile" evidence="8">
    <location>
        <begin position="1"/>
        <end position="380"/>
    </location>
</feature>
<protein>
    <submittedName>
        <fullName evidence="9">MFS transporter</fullName>
    </submittedName>
</protein>
<feature type="transmembrane region" description="Helical" evidence="7">
    <location>
        <begin position="239"/>
        <end position="256"/>
    </location>
</feature>
<gene>
    <name evidence="9" type="ORF">BI350_06770</name>
</gene>
<feature type="transmembrane region" description="Helical" evidence="7">
    <location>
        <begin position="126"/>
        <end position="146"/>
    </location>
</feature>
<sequence>MRNFVYLIVFISFLDLFSQLPIMSPFADSLGATPFITGLAVGLYSFTNMIGNVLSGFMTDKRGPFIILVIGLFATAISLFLYSIIADPISLLGIRFLHGFMEGLIVPAAFTFLANRTEKTKRGRGVAISGAFVGLAAIIGPAYGGIVGAKTSTAFVMAINGTIMFVIAIIAMLALRSFNFVPKKKSGNQATQTRVRHLFQSSGMIRAFAGAFFLMFSQGVLALVLPLKVVALGFDAKTSGMLLSAFGFTAVLIFLLPINRIFDHARPIITLAFGISLMGVSMLLLSQFEELTLLYGAMIVYGVGFAFLFPSINSLLIDSSSPEFRGKAYGYFYAFFSIGTVAGSSVIGFLDLQFKGSFMLTGILLLAIAAYALFGMTQKKSVDNIQTIG</sequence>
<feature type="transmembrane region" description="Helical" evidence="7">
    <location>
        <begin position="92"/>
        <end position="114"/>
    </location>
</feature>
<organism evidence="9 10">
    <name type="scientific">Sporosarcina ureilytica</name>
    <dbReference type="NCBI Taxonomy" id="298596"/>
    <lineage>
        <taxon>Bacteria</taxon>
        <taxon>Bacillati</taxon>
        <taxon>Bacillota</taxon>
        <taxon>Bacilli</taxon>
        <taxon>Bacillales</taxon>
        <taxon>Caryophanaceae</taxon>
        <taxon>Sporosarcina</taxon>
    </lineage>
</organism>
<dbReference type="InterPro" id="IPR050171">
    <property type="entry name" value="MFS_Transporters"/>
</dbReference>
<evidence type="ECO:0000256" key="6">
    <source>
        <dbReference type="ARBA" id="ARBA00023136"/>
    </source>
</evidence>
<dbReference type="KEGG" id="surl:BI350_06770"/>
<dbReference type="Pfam" id="PF07690">
    <property type="entry name" value="MFS_1"/>
    <property type="match status" value="2"/>
</dbReference>
<feature type="transmembrane region" description="Helical" evidence="7">
    <location>
        <begin position="328"/>
        <end position="350"/>
    </location>
</feature>
<evidence type="ECO:0000256" key="3">
    <source>
        <dbReference type="ARBA" id="ARBA00022475"/>
    </source>
</evidence>
<proteinExistence type="predicted"/>
<dbReference type="Gene3D" id="1.20.1250.20">
    <property type="entry name" value="MFS general substrate transporter like domains"/>
    <property type="match status" value="1"/>
</dbReference>
<evidence type="ECO:0000256" key="2">
    <source>
        <dbReference type="ARBA" id="ARBA00022448"/>
    </source>
</evidence>
<dbReference type="PROSITE" id="PS50850">
    <property type="entry name" value="MFS"/>
    <property type="match status" value="1"/>
</dbReference>
<evidence type="ECO:0000256" key="7">
    <source>
        <dbReference type="SAM" id="Phobius"/>
    </source>
</evidence>
<dbReference type="InterPro" id="IPR011701">
    <property type="entry name" value="MFS"/>
</dbReference>
<feature type="transmembrane region" description="Helical" evidence="7">
    <location>
        <begin position="356"/>
        <end position="374"/>
    </location>
</feature>
<feature type="transmembrane region" description="Helical" evidence="7">
    <location>
        <begin position="268"/>
        <end position="288"/>
    </location>
</feature>
<evidence type="ECO:0000259" key="8">
    <source>
        <dbReference type="PROSITE" id="PS50850"/>
    </source>
</evidence>
<keyword evidence="10" id="KW-1185">Reference proteome</keyword>
<dbReference type="GO" id="GO:0005886">
    <property type="term" value="C:plasma membrane"/>
    <property type="evidence" value="ECO:0007669"/>
    <property type="project" value="UniProtKB-SubCell"/>
</dbReference>
<dbReference type="AlphaFoldDB" id="A0A1D8JEZ2"/>
<feature type="transmembrane region" description="Helical" evidence="7">
    <location>
        <begin position="34"/>
        <end position="54"/>
    </location>
</feature>
<keyword evidence="3" id="KW-1003">Cell membrane</keyword>
<dbReference type="InterPro" id="IPR036259">
    <property type="entry name" value="MFS_trans_sf"/>
</dbReference>
<dbReference type="GO" id="GO:0022857">
    <property type="term" value="F:transmembrane transporter activity"/>
    <property type="evidence" value="ECO:0007669"/>
    <property type="project" value="InterPro"/>
</dbReference>
<keyword evidence="5 7" id="KW-1133">Transmembrane helix</keyword>
<dbReference type="CDD" id="cd17325">
    <property type="entry name" value="MFS_MdtG_SLC18_like"/>
    <property type="match status" value="1"/>
</dbReference>
<evidence type="ECO:0000256" key="5">
    <source>
        <dbReference type="ARBA" id="ARBA00022989"/>
    </source>
</evidence>
<accession>A0A1D8JEZ2</accession>
<reference evidence="9 10" key="1">
    <citation type="submission" date="2016-09" db="EMBL/GenBank/DDBJ databases">
        <title>Complete genome sequence of the Lysinibacillus sphaericus LMG 22257, a specie of Bacillus with ureolytic activity that can effectively biodeposit calcium carbonate.</title>
        <authorList>
            <person name="Yan W."/>
        </authorList>
    </citation>
    <scope>NUCLEOTIDE SEQUENCE [LARGE SCALE GENOMIC DNA]</scope>
    <source>
        <strain evidence="9 10">LMG 22257</strain>
    </source>
</reference>
<keyword evidence="6 7" id="KW-0472">Membrane</keyword>
<dbReference type="SUPFAM" id="SSF103473">
    <property type="entry name" value="MFS general substrate transporter"/>
    <property type="match status" value="1"/>
</dbReference>
<dbReference type="Proteomes" id="UP000185746">
    <property type="component" value="Chromosome"/>
</dbReference>
<feature type="transmembrane region" description="Helical" evidence="7">
    <location>
        <begin position="294"/>
        <end position="316"/>
    </location>
</feature>
<feature type="transmembrane region" description="Helical" evidence="7">
    <location>
        <begin position="66"/>
        <end position="86"/>
    </location>
</feature>
<dbReference type="PANTHER" id="PTHR23517">
    <property type="entry name" value="RESISTANCE PROTEIN MDTM, PUTATIVE-RELATED-RELATED"/>
    <property type="match status" value="1"/>
</dbReference>
<dbReference type="PANTHER" id="PTHR23517:SF3">
    <property type="entry name" value="INTEGRAL MEMBRANE TRANSPORT PROTEIN"/>
    <property type="match status" value="1"/>
</dbReference>
<evidence type="ECO:0000313" key="9">
    <source>
        <dbReference type="EMBL" id="AOV07271.1"/>
    </source>
</evidence>
<dbReference type="EMBL" id="CP017560">
    <property type="protein sequence ID" value="AOV07271.1"/>
    <property type="molecule type" value="Genomic_DNA"/>
</dbReference>
<name>A0A1D8JEZ2_9BACL</name>
<feature type="transmembrane region" description="Helical" evidence="7">
    <location>
        <begin position="152"/>
        <end position="175"/>
    </location>
</feature>
<dbReference type="RefSeq" id="WP_075527400.1">
    <property type="nucleotide sequence ID" value="NZ_CP017560.1"/>
</dbReference>
<keyword evidence="4 7" id="KW-0812">Transmembrane</keyword>
<evidence type="ECO:0000256" key="4">
    <source>
        <dbReference type="ARBA" id="ARBA00022692"/>
    </source>
</evidence>
<evidence type="ECO:0000313" key="10">
    <source>
        <dbReference type="Proteomes" id="UP000185746"/>
    </source>
</evidence>
<feature type="transmembrane region" description="Helical" evidence="7">
    <location>
        <begin position="204"/>
        <end position="227"/>
    </location>
</feature>
<comment type="subcellular location">
    <subcellularLocation>
        <location evidence="1">Cell membrane</location>
        <topology evidence="1">Multi-pass membrane protein</topology>
    </subcellularLocation>
</comment>
<keyword evidence="2" id="KW-0813">Transport</keyword>
<evidence type="ECO:0000256" key="1">
    <source>
        <dbReference type="ARBA" id="ARBA00004651"/>
    </source>
</evidence>
<dbReference type="InterPro" id="IPR020846">
    <property type="entry name" value="MFS_dom"/>
</dbReference>